<dbReference type="AlphaFoldDB" id="A0A7Y3RJV9"/>
<dbReference type="SUPFAM" id="SSF56436">
    <property type="entry name" value="C-type lectin-like"/>
    <property type="match status" value="1"/>
</dbReference>
<feature type="domain" description="Sulfatase-modifying factor enzyme-like" evidence="1">
    <location>
        <begin position="32"/>
        <end position="299"/>
    </location>
</feature>
<evidence type="ECO:0000313" key="3">
    <source>
        <dbReference type="Proteomes" id="UP000536835"/>
    </source>
</evidence>
<accession>A0A7Y3RJV9</accession>
<dbReference type="Gene3D" id="3.90.1580.10">
    <property type="entry name" value="paralog of FGE (formylglycine-generating enzyme)"/>
    <property type="match status" value="1"/>
</dbReference>
<dbReference type="Pfam" id="PF03781">
    <property type="entry name" value="FGE-sulfatase"/>
    <property type="match status" value="1"/>
</dbReference>
<evidence type="ECO:0000259" key="1">
    <source>
        <dbReference type="Pfam" id="PF03781"/>
    </source>
</evidence>
<comment type="caution">
    <text evidence="2">The sequence shown here is derived from an EMBL/GenBank/DDBJ whole genome shotgun (WGS) entry which is preliminary data.</text>
</comment>
<dbReference type="InterPro" id="IPR005532">
    <property type="entry name" value="SUMF_dom"/>
</dbReference>
<dbReference type="RefSeq" id="WP_173195883.1">
    <property type="nucleotide sequence ID" value="NZ_JABFCX010000002.1"/>
</dbReference>
<name>A0A7Y3RJV9_9PROT</name>
<reference evidence="2 3" key="1">
    <citation type="submission" date="2020-05" db="EMBL/GenBank/DDBJ databases">
        <title>Parvularcula mediterraneae sp. nov., isolated from polypropylene straw from shallow seawater of the seashore of Laganas in Zakynthos island, Greece.</title>
        <authorList>
            <person name="Szabo I."/>
            <person name="Al-Omari J."/>
            <person name="Rado J."/>
            <person name="Szerdahelyi G.S."/>
        </authorList>
    </citation>
    <scope>NUCLEOTIDE SEQUENCE [LARGE SCALE GENOMIC DNA]</scope>
    <source>
        <strain evidence="2 3">ZS-1/3</strain>
    </source>
</reference>
<dbReference type="InterPro" id="IPR016187">
    <property type="entry name" value="CTDL_fold"/>
</dbReference>
<keyword evidence="3" id="KW-1185">Reference proteome</keyword>
<proteinExistence type="predicted"/>
<dbReference type="InterPro" id="IPR042095">
    <property type="entry name" value="SUMF_sf"/>
</dbReference>
<dbReference type="GO" id="GO:0120147">
    <property type="term" value="F:formylglycine-generating oxidase activity"/>
    <property type="evidence" value="ECO:0007669"/>
    <property type="project" value="TreeGrafter"/>
</dbReference>
<dbReference type="EMBL" id="JABFCX010000002">
    <property type="protein sequence ID" value="NNU14876.1"/>
    <property type="molecule type" value="Genomic_DNA"/>
</dbReference>
<gene>
    <name evidence="2" type="ORF">HK107_00885</name>
</gene>
<dbReference type="InterPro" id="IPR051043">
    <property type="entry name" value="Sulfatase_Mod_Factor_Kinase"/>
</dbReference>
<sequence>MENCVRFGAVAALAILTGCAAKIDGGHSCPACPEMVRIPGGIFQIGSDADSPGHVADEAPRTMVELEPFEAARFEVTVGEFRAFVEVTGFAQEFPCFVMTEGGGWNVDYDASWRDPGFEQNDDHPVVCVNWGAANAYVAWLNETSEGPEFRLLSESEWEYVARAGSQTTFWWGERQDDFCRYTNGVDRSAREIYPTWVRSGECDDGYVYTAPVGAFAAPNAFGAEDLVGNVWEWVEDCYAPGFSDLPRDGSPRGGQPCEKRVLRGGAWGDYGAFYLRSAYRGAFDPDWSFAMLGFRVARNLEPR</sequence>
<protein>
    <submittedName>
        <fullName evidence="2">Formylglycine-generating enzyme family protein</fullName>
    </submittedName>
</protein>
<dbReference type="PANTHER" id="PTHR23150:SF35">
    <property type="entry name" value="BLL6746 PROTEIN"/>
    <property type="match status" value="1"/>
</dbReference>
<dbReference type="PANTHER" id="PTHR23150">
    <property type="entry name" value="SULFATASE MODIFYING FACTOR 1, 2"/>
    <property type="match status" value="1"/>
</dbReference>
<organism evidence="2 3">
    <name type="scientific">Parvularcula mediterranea</name>
    <dbReference type="NCBI Taxonomy" id="2732508"/>
    <lineage>
        <taxon>Bacteria</taxon>
        <taxon>Pseudomonadati</taxon>
        <taxon>Pseudomonadota</taxon>
        <taxon>Alphaproteobacteria</taxon>
        <taxon>Parvularculales</taxon>
        <taxon>Parvularculaceae</taxon>
        <taxon>Parvularcula</taxon>
    </lineage>
</organism>
<evidence type="ECO:0000313" key="2">
    <source>
        <dbReference type="EMBL" id="NNU14876.1"/>
    </source>
</evidence>
<dbReference type="Proteomes" id="UP000536835">
    <property type="component" value="Unassembled WGS sequence"/>
</dbReference>
<dbReference type="PROSITE" id="PS51257">
    <property type="entry name" value="PROKAR_LIPOPROTEIN"/>
    <property type="match status" value="1"/>
</dbReference>